<comment type="caution">
    <text evidence="1">The sequence shown here is derived from an EMBL/GenBank/DDBJ whole genome shotgun (WGS) entry which is preliminary data.</text>
</comment>
<dbReference type="EMBL" id="FXTY01000008">
    <property type="protein sequence ID" value="SMP31502.1"/>
    <property type="molecule type" value="Genomic_DNA"/>
</dbReference>
<keyword evidence="2" id="KW-1185">Reference proteome</keyword>
<sequence length="78" mass="8626">MQRFKRRVCPAQLHPPPNFAATLINDGILCGDAAIESYVTWPKGGLCKGRNLRIAAARAARIIRWKVSFLPLPAKALE</sequence>
<proteinExistence type="predicted"/>
<evidence type="ECO:0000313" key="1">
    <source>
        <dbReference type="EMBL" id="SMP31502.1"/>
    </source>
</evidence>
<dbReference type="RefSeq" id="WP_283427314.1">
    <property type="nucleotide sequence ID" value="NZ_FXTY01000008.1"/>
</dbReference>
<organism evidence="1 2">
    <name type="scientific">Shimia sagamensis</name>
    <dbReference type="NCBI Taxonomy" id="1566352"/>
    <lineage>
        <taxon>Bacteria</taxon>
        <taxon>Pseudomonadati</taxon>
        <taxon>Pseudomonadota</taxon>
        <taxon>Alphaproteobacteria</taxon>
        <taxon>Rhodobacterales</taxon>
        <taxon>Roseobacteraceae</taxon>
    </lineage>
</organism>
<dbReference type="Proteomes" id="UP001157961">
    <property type="component" value="Unassembled WGS sequence"/>
</dbReference>
<evidence type="ECO:0000313" key="2">
    <source>
        <dbReference type="Proteomes" id="UP001157961"/>
    </source>
</evidence>
<protein>
    <submittedName>
        <fullName evidence="1">Uncharacterized protein</fullName>
    </submittedName>
</protein>
<gene>
    <name evidence="1" type="ORF">SAMN06265373_1084</name>
</gene>
<reference evidence="1 2" key="1">
    <citation type="submission" date="2017-05" db="EMBL/GenBank/DDBJ databases">
        <authorList>
            <person name="Varghese N."/>
            <person name="Submissions S."/>
        </authorList>
    </citation>
    <scope>NUCLEOTIDE SEQUENCE [LARGE SCALE GENOMIC DNA]</scope>
    <source>
        <strain evidence="1 2">DSM 29734</strain>
    </source>
</reference>
<name>A0ABY1PCK8_9RHOB</name>
<accession>A0ABY1PCK8</accession>